<dbReference type="InterPro" id="IPR053175">
    <property type="entry name" value="DHMBA_Reg_Transcription_Factor"/>
</dbReference>
<evidence type="ECO:0000256" key="1">
    <source>
        <dbReference type="ARBA" id="ARBA00023242"/>
    </source>
</evidence>
<evidence type="ECO:0000313" key="4">
    <source>
        <dbReference type="Proteomes" id="UP001163105"/>
    </source>
</evidence>
<feature type="region of interest" description="Disordered" evidence="2">
    <location>
        <begin position="565"/>
        <end position="587"/>
    </location>
</feature>
<feature type="region of interest" description="Disordered" evidence="2">
    <location>
        <begin position="504"/>
        <end position="537"/>
    </location>
</feature>
<protein>
    <submittedName>
        <fullName evidence="3">Uncharacterized protein</fullName>
    </submittedName>
</protein>
<name>A0AB34FGM2_9HYPO</name>
<dbReference type="PANTHER" id="PTHR38791">
    <property type="entry name" value="ZN(II)2CYS6 TRANSCRIPTION FACTOR (EUROFUNG)-RELATED-RELATED"/>
    <property type="match status" value="1"/>
</dbReference>
<keyword evidence="4" id="KW-1185">Reference proteome</keyword>
<dbReference type="Proteomes" id="UP001163105">
    <property type="component" value="Unassembled WGS sequence"/>
</dbReference>
<reference evidence="3" key="1">
    <citation type="submission" date="2023-01" db="EMBL/GenBank/DDBJ databases">
        <title>The growth and conidiation of Purpureocillium lavendulum are regulated by nitrogen source and histone H3K14 acetylation.</title>
        <authorList>
            <person name="Tang P."/>
            <person name="Han J."/>
            <person name="Zhang C."/>
            <person name="Tang P."/>
            <person name="Qi F."/>
            <person name="Zhang K."/>
            <person name="Liang L."/>
        </authorList>
    </citation>
    <scope>NUCLEOTIDE SEQUENCE</scope>
    <source>
        <strain evidence="3">YMF1.00683</strain>
    </source>
</reference>
<dbReference type="Pfam" id="PF11951">
    <property type="entry name" value="Fungal_trans_2"/>
    <property type="match status" value="1"/>
</dbReference>
<organism evidence="3 4">
    <name type="scientific">Purpureocillium lavendulum</name>
    <dbReference type="NCBI Taxonomy" id="1247861"/>
    <lineage>
        <taxon>Eukaryota</taxon>
        <taxon>Fungi</taxon>
        <taxon>Dikarya</taxon>
        <taxon>Ascomycota</taxon>
        <taxon>Pezizomycotina</taxon>
        <taxon>Sordariomycetes</taxon>
        <taxon>Hypocreomycetidae</taxon>
        <taxon>Hypocreales</taxon>
        <taxon>Ophiocordycipitaceae</taxon>
        <taxon>Purpureocillium</taxon>
    </lineage>
</organism>
<gene>
    <name evidence="3" type="ORF">O9K51_08770</name>
</gene>
<accession>A0AB34FGM2</accession>
<keyword evidence="1" id="KW-0539">Nucleus</keyword>
<dbReference type="InterPro" id="IPR021858">
    <property type="entry name" value="Fun_TF"/>
</dbReference>
<feature type="region of interest" description="Disordered" evidence="2">
    <location>
        <begin position="611"/>
        <end position="633"/>
    </location>
</feature>
<proteinExistence type="predicted"/>
<evidence type="ECO:0000256" key="2">
    <source>
        <dbReference type="SAM" id="MobiDB-lite"/>
    </source>
</evidence>
<evidence type="ECO:0000313" key="3">
    <source>
        <dbReference type="EMBL" id="KAJ6438179.1"/>
    </source>
</evidence>
<sequence>MTHRAIAFFIHHYVRQVDDGPLSGLGARGTNEYVPVLLRQECDTDAFRTIVTAAGLAAMANAGNSTASWRGEAYKLYSGAIRQLRDDLNDPVRSKLDHTLAAVMLMGTFEVIASGDAGSMKSFGHHTLATALCIELRGETQFRSEMDVSLFVHARRLIVAMPYALQRWSRWAEAVQTVQEFPANRFAEINERLANARAEIKRRAICSPRAIAARLLKFDDELESWRRDLPASWAYKSYRSVAASEKGCSAHDAAAADDDDDDDDDDDFDGQFDVYPDMWVASTWNSYRSVRLLIHEAIITATLKRGTAQEKASLAPSMRVLESMARGVCHSVAYVMGCRRGAGGSLAPEGGSSGAPTPGGYLLLWPLFLAGMLRTTRRARRARIAREVRRIGTTMGIHLAVSMARVLVEHNKSFSDAEVWFIGAVLSMIHALGPPPPAEQHRAWVVVVPSMAASAHGVWAAAGARRQAREHNMAVMRASGAGAVLRAATRRRAAPPRAVMAAAPLRQQVRGVKDDLGGPGGQQPPPERPGGPEAMRRNWVPIGGAALLILGAYAYLSGGRPSKPTGVPAIPPETAAATGNSATGASKEAVAEAADAANAAAGKLAKKLEDQESSALAQLSGRKKSEFGPFRSE</sequence>
<dbReference type="AlphaFoldDB" id="A0AB34FGM2"/>
<feature type="compositionally biased region" description="Low complexity" evidence="2">
    <location>
        <begin position="574"/>
        <end position="587"/>
    </location>
</feature>
<dbReference type="EMBL" id="JAQHRD010000008">
    <property type="protein sequence ID" value="KAJ6438179.1"/>
    <property type="molecule type" value="Genomic_DNA"/>
</dbReference>
<comment type="caution">
    <text evidence="3">The sequence shown here is derived from an EMBL/GenBank/DDBJ whole genome shotgun (WGS) entry which is preliminary data.</text>
</comment>